<evidence type="ECO:0000313" key="2">
    <source>
        <dbReference type="EMBL" id="KPL86785.1"/>
    </source>
</evidence>
<accession>A0A0P6YNE7</accession>
<name>A0A0P6YNE7_9CHLR</name>
<proteinExistence type="predicted"/>
<dbReference type="OrthoDB" id="169869at2"/>
<evidence type="ECO:0000313" key="3">
    <source>
        <dbReference type="Proteomes" id="UP000050277"/>
    </source>
</evidence>
<dbReference type="AlphaFoldDB" id="A0A0P6YNE7"/>
<gene>
    <name evidence="2" type="ORF">SE18_12550</name>
</gene>
<protein>
    <recommendedName>
        <fullName evidence="4">Lipoprotein</fullName>
    </recommendedName>
</protein>
<dbReference type="EMBL" id="LGKP01000021">
    <property type="protein sequence ID" value="KPL86785.1"/>
    <property type="molecule type" value="Genomic_DNA"/>
</dbReference>
<organism evidence="2 3">
    <name type="scientific">Herpetosiphon geysericola</name>
    <dbReference type="NCBI Taxonomy" id="70996"/>
    <lineage>
        <taxon>Bacteria</taxon>
        <taxon>Bacillati</taxon>
        <taxon>Chloroflexota</taxon>
        <taxon>Chloroflexia</taxon>
        <taxon>Herpetosiphonales</taxon>
        <taxon>Herpetosiphonaceae</taxon>
        <taxon>Herpetosiphon</taxon>
    </lineage>
</organism>
<evidence type="ECO:0008006" key="4">
    <source>
        <dbReference type="Google" id="ProtNLM"/>
    </source>
</evidence>
<evidence type="ECO:0000256" key="1">
    <source>
        <dbReference type="SAM" id="SignalP"/>
    </source>
</evidence>
<feature type="signal peptide" evidence="1">
    <location>
        <begin position="1"/>
        <end position="20"/>
    </location>
</feature>
<feature type="chain" id="PRO_5006133751" description="Lipoprotein" evidence="1">
    <location>
        <begin position="21"/>
        <end position="216"/>
    </location>
</feature>
<keyword evidence="1" id="KW-0732">Signal</keyword>
<dbReference type="PROSITE" id="PS51257">
    <property type="entry name" value="PROKAR_LIPOPROTEIN"/>
    <property type="match status" value="1"/>
</dbReference>
<comment type="caution">
    <text evidence="2">The sequence shown here is derived from an EMBL/GenBank/DDBJ whole genome shotgun (WGS) entry which is preliminary data.</text>
</comment>
<reference evidence="2 3" key="1">
    <citation type="submission" date="2015-07" db="EMBL/GenBank/DDBJ databases">
        <title>Whole genome sequence of Herpetosiphon geysericola DSM 7119.</title>
        <authorList>
            <person name="Hemp J."/>
            <person name="Ward L.M."/>
            <person name="Pace L.A."/>
            <person name="Fischer W.W."/>
        </authorList>
    </citation>
    <scope>NUCLEOTIDE SEQUENCE [LARGE SCALE GENOMIC DNA]</scope>
    <source>
        <strain evidence="2 3">DSM 7119</strain>
    </source>
</reference>
<dbReference type="RefSeq" id="WP_054534797.1">
    <property type="nucleotide sequence ID" value="NZ_LGKP01000021.1"/>
</dbReference>
<keyword evidence="3" id="KW-1185">Reference proteome</keyword>
<dbReference type="STRING" id="70996.SE18_12550"/>
<sequence>MRWKRLVGSLSLLVFLAACNTTLNHDERDAIAPRVLDLEINDCSISPSREYALIVQMNRPAAEQYQIYSLITKQPIVLPEADKHAYGDPMDWMLGASNDVLIVMPHWLIDLSTKVVTDTRKTDPHKTSPWWTTGLRFIDNSVSPNGLYNIGQGTVWFVPTPGASPLTPTIVSVENPVARLCGNAWEPDSRGLYFLDYGYHARSTSPGPLRFLEINP</sequence>
<dbReference type="Proteomes" id="UP000050277">
    <property type="component" value="Unassembled WGS sequence"/>
</dbReference>